<reference evidence="1" key="3">
    <citation type="submission" date="2025-09" db="UniProtKB">
        <authorList>
            <consortium name="Ensembl"/>
        </authorList>
    </citation>
    <scope>IDENTIFICATION</scope>
</reference>
<accession>A0AAY5EWC1</accession>
<protein>
    <submittedName>
        <fullName evidence="1">Uncharacterized protein</fullName>
    </submittedName>
</protein>
<organism evidence="1 2">
    <name type="scientific">Electrophorus electricus</name>
    <name type="common">Electric eel</name>
    <name type="synonym">Gymnotus electricus</name>
    <dbReference type="NCBI Taxonomy" id="8005"/>
    <lineage>
        <taxon>Eukaryota</taxon>
        <taxon>Metazoa</taxon>
        <taxon>Chordata</taxon>
        <taxon>Craniata</taxon>
        <taxon>Vertebrata</taxon>
        <taxon>Euteleostomi</taxon>
        <taxon>Actinopterygii</taxon>
        <taxon>Neopterygii</taxon>
        <taxon>Teleostei</taxon>
        <taxon>Ostariophysi</taxon>
        <taxon>Gymnotiformes</taxon>
        <taxon>Gymnotoidei</taxon>
        <taxon>Gymnotidae</taxon>
        <taxon>Electrophorus</taxon>
    </lineage>
</organism>
<dbReference type="AlphaFoldDB" id="A0AAY5EWC1"/>
<evidence type="ECO:0000313" key="2">
    <source>
        <dbReference type="Proteomes" id="UP000314983"/>
    </source>
</evidence>
<reference evidence="1 2" key="1">
    <citation type="submission" date="2020-05" db="EMBL/GenBank/DDBJ databases">
        <title>Electrophorus electricus (electric eel) genome, fEleEle1, primary haplotype.</title>
        <authorList>
            <person name="Myers G."/>
            <person name="Meyer A."/>
            <person name="Fedrigo O."/>
            <person name="Formenti G."/>
            <person name="Rhie A."/>
            <person name="Tracey A."/>
            <person name="Sims Y."/>
            <person name="Jarvis E.D."/>
        </authorList>
    </citation>
    <scope>NUCLEOTIDE SEQUENCE [LARGE SCALE GENOMIC DNA]</scope>
</reference>
<reference evidence="1" key="2">
    <citation type="submission" date="2025-08" db="UniProtKB">
        <authorList>
            <consortium name="Ensembl"/>
        </authorList>
    </citation>
    <scope>IDENTIFICATION</scope>
</reference>
<keyword evidence="2" id="KW-1185">Reference proteome</keyword>
<name>A0AAY5EWC1_ELEEL</name>
<evidence type="ECO:0000313" key="1">
    <source>
        <dbReference type="Ensembl" id="ENSEEEP00000061101.1"/>
    </source>
</evidence>
<dbReference type="Proteomes" id="UP000314983">
    <property type="component" value="Chromosome 25"/>
</dbReference>
<proteinExistence type="predicted"/>
<dbReference type="Ensembl" id="ENSEEET00000053585.1">
    <property type="protein sequence ID" value="ENSEEEP00000061101.1"/>
    <property type="gene ID" value="ENSEEEG00000028830.1"/>
</dbReference>
<sequence length="165" mass="18350">SWLNFIGIDDSLLKDHFRALGPSFVLEKLALSAELAFSIKMKLFCDSVIQPNLFVVVCSFVCSFLTLDFLGLLCVSFPLHPPGQFSTVRSSEYCPMFLCVCNSERHVQLSKCASLECRCELLESIVVKMASPSGVHWVEGGQPWSDSQGEIQRVCAGCTRIQQHL</sequence>